<organism evidence="4 5">
    <name type="scientific">Porcisia hertigi</name>
    <dbReference type="NCBI Taxonomy" id="2761500"/>
    <lineage>
        <taxon>Eukaryota</taxon>
        <taxon>Discoba</taxon>
        <taxon>Euglenozoa</taxon>
        <taxon>Kinetoplastea</taxon>
        <taxon>Metakinetoplastina</taxon>
        <taxon>Trypanosomatida</taxon>
        <taxon>Trypanosomatidae</taxon>
        <taxon>Leishmaniinae</taxon>
        <taxon>Porcisia</taxon>
    </lineage>
</organism>
<evidence type="ECO:0000256" key="2">
    <source>
        <dbReference type="SAM" id="Phobius"/>
    </source>
</evidence>
<feature type="compositionally biased region" description="Polar residues" evidence="1">
    <location>
        <begin position="326"/>
        <end position="337"/>
    </location>
</feature>
<dbReference type="Proteomes" id="UP000674318">
    <property type="component" value="Unassembled WGS sequence"/>
</dbReference>
<keyword evidence="5" id="KW-1185">Reference proteome</keyword>
<feature type="region of interest" description="Disordered" evidence="1">
    <location>
        <begin position="317"/>
        <end position="466"/>
    </location>
</feature>
<keyword evidence="2" id="KW-0812">Transmembrane</keyword>
<keyword evidence="3" id="KW-0732">Signal</keyword>
<gene>
    <name evidence="4" type="ORF">JKF63_06701</name>
</gene>
<evidence type="ECO:0000256" key="3">
    <source>
        <dbReference type="SAM" id="SignalP"/>
    </source>
</evidence>
<feature type="signal peptide" evidence="3">
    <location>
        <begin position="1"/>
        <end position="23"/>
    </location>
</feature>
<dbReference type="EMBL" id="JAFJZO010000014">
    <property type="protein sequence ID" value="KAG5509391.1"/>
    <property type="molecule type" value="Genomic_DNA"/>
</dbReference>
<dbReference type="OrthoDB" id="264076at2759"/>
<proteinExistence type="predicted"/>
<reference evidence="4 5" key="1">
    <citation type="submission" date="2021-02" db="EMBL/GenBank/DDBJ databases">
        <title>Porcisia hertigi Genome sequencing and assembly.</title>
        <authorList>
            <person name="Almutairi H."/>
            <person name="Gatherer D."/>
        </authorList>
    </citation>
    <scope>NUCLEOTIDE SEQUENCE [LARGE SCALE GENOMIC DNA]</scope>
    <source>
        <strain evidence="4 5">C119</strain>
    </source>
</reference>
<comment type="caution">
    <text evidence="4">The sequence shown here is derived from an EMBL/GenBank/DDBJ whole genome shotgun (WGS) entry which is preliminary data.</text>
</comment>
<keyword evidence="2" id="KW-0472">Membrane</keyword>
<evidence type="ECO:0000313" key="5">
    <source>
        <dbReference type="Proteomes" id="UP000674318"/>
    </source>
</evidence>
<feature type="compositionally biased region" description="Low complexity" evidence="1">
    <location>
        <begin position="353"/>
        <end position="369"/>
    </location>
</feature>
<protein>
    <submittedName>
        <fullName evidence="4">Uncharacterized protein</fullName>
    </submittedName>
</protein>
<evidence type="ECO:0000256" key="1">
    <source>
        <dbReference type="SAM" id="MobiDB-lite"/>
    </source>
</evidence>
<dbReference type="GeneID" id="94292727"/>
<name>A0A836LEL4_9TRYP</name>
<dbReference type="AlphaFoldDB" id="A0A836LEL4"/>
<accession>A0A836LEL4</accession>
<feature type="chain" id="PRO_5032970526" evidence="3">
    <location>
        <begin position="24"/>
        <end position="466"/>
    </location>
</feature>
<keyword evidence="2" id="KW-1133">Transmembrane helix</keyword>
<evidence type="ECO:0000313" key="4">
    <source>
        <dbReference type="EMBL" id="KAG5509391.1"/>
    </source>
</evidence>
<sequence length="466" mass="51947">MQSLLLTVLLCVSTCTTVVMVDASPAYLLAQRRGRHFTYEAKRSPATEAQELLPNELTSFLYAFTEDMNVFIKNLFAVSVMNNYGDGTEVQGFDKCKLPSPPEDGRKHIYTTLGCFKTLLHTGIASDCVAVNPFCCVQYWRYPASLPDRLPSDQIDHRLIFWDGTKAVNGFYTNFSDKYRARHLQCSTFQTCPELSGIDKVDSVLSVDANGEWRYTCRQMPLIAYLEHRVDNPTSDAEEQFKLLHSAATPAWAAAHPFRHVPLVAVGVELLVLVLALLLCLLLLYHCRHKQDLREEEALRTKIGDLLLRTEETEAKIAAHRRGSARSVSPSGQTRRSSFVHLPKATPSPVNENTTTTISPRRTISSNSPEPSQFPARSAQLPSRGSFVSARSKISPGRRRPSLAKSASPGMHTPSPSPSPAPDEEQVDLVRRSPSKVSVTAETTQRSRRPTQTFENPLIGRQSFDF</sequence>
<feature type="compositionally biased region" description="Polar residues" evidence="1">
    <location>
        <begin position="435"/>
        <end position="455"/>
    </location>
</feature>
<feature type="transmembrane region" description="Helical" evidence="2">
    <location>
        <begin position="263"/>
        <end position="285"/>
    </location>
</feature>
<dbReference type="RefSeq" id="XP_067758543.1">
    <property type="nucleotide sequence ID" value="XM_067902650.1"/>
</dbReference>
<dbReference type="KEGG" id="phet:94292727"/>